<keyword evidence="3" id="KW-1185">Reference proteome</keyword>
<organism evidence="2 3">
    <name type="scientific">Emergencia timonensis</name>
    <dbReference type="NCBI Taxonomy" id="1776384"/>
    <lineage>
        <taxon>Bacteria</taxon>
        <taxon>Bacillati</taxon>
        <taxon>Bacillota</taxon>
        <taxon>Clostridia</taxon>
        <taxon>Peptostreptococcales</taxon>
        <taxon>Anaerovoracaceae</taxon>
        <taxon>Emergencia</taxon>
    </lineage>
</organism>
<keyword evidence="1" id="KW-1133">Transmembrane helix</keyword>
<evidence type="ECO:0000313" key="2">
    <source>
        <dbReference type="EMBL" id="RHJ88453.1"/>
    </source>
</evidence>
<feature type="transmembrane region" description="Helical" evidence="1">
    <location>
        <begin position="12"/>
        <end position="38"/>
    </location>
</feature>
<comment type="caution">
    <text evidence="2">The sequence shown here is derived from an EMBL/GenBank/DDBJ whole genome shotgun (WGS) entry which is preliminary data.</text>
</comment>
<evidence type="ECO:0000313" key="3">
    <source>
        <dbReference type="Proteomes" id="UP000284841"/>
    </source>
</evidence>
<keyword evidence="1" id="KW-0812">Transmembrane</keyword>
<protein>
    <submittedName>
        <fullName evidence="2">Uncharacterized protein</fullName>
    </submittedName>
</protein>
<evidence type="ECO:0000256" key="1">
    <source>
        <dbReference type="SAM" id="Phobius"/>
    </source>
</evidence>
<name>A0A415E478_9FIRM</name>
<accession>A0A415E478</accession>
<keyword evidence="1" id="KW-0472">Membrane</keyword>
<dbReference type="RefSeq" id="WP_118335123.1">
    <property type="nucleotide sequence ID" value="NZ_AP025567.1"/>
</dbReference>
<dbReference type="STRING" id="1776384.GCA_900086585_04091"/>
<dbReference type="Proteomes" id="UP000284841">
    <property type="component" value="Unassembled WGS sequence"/>
</dbReference>
<gene>
    <name evidence="2" type="ORF">DW099_08700</name>
</gene>
<dbReference type="EMBL" id="QRMS01000002">
    <property type="protein sequence ID" value="RHJ88453.1"/>
    <property type="molecule type" value="Genomic_DNA"/>
</dbReference>
<reference evidence="2 3" key="1">
    <citation type="submission" date="2018-08" db="EMBL/GenBank/DDBJ databases">
        <title>A genome reference for cultivated species of the human gut microbiota.</title>
        <authorList>
            <person name="Zou Y."/>
            <person name="Xue W."/>
            <person name="Luo G."/>
        </authorList>
    </citation>
    <scope>NUCLEOTIDE SEQUENCE [LARGE SCALE GENOMIC DNA]</scope>
    <source>
        <strain evidence="2 3">AM07-24</strain>
    </source>
</reference>
<dbReference type="AlphaFoldDB" id="A0A415E478"/>
<sequence length="254" mass="29157">MLWLKNTKKGSYIVESVIVIPIFIMAVVMLMSIIPIIATCENVNYAVADETHLECIKTAFRKNPAALPAAVKHRIYKENQNLNTYQTSFYRYLYTAKGIDHLISLDFHVNFQEKNPLGLFSSVTYNGKITARAFSGHLQKEAPAEKKEFEEEKESHIVYIFPEWGKRYHNRSCTYVKSNCQMVYLSQDTKKEYTPCKLCEAKDALVGSPVFCFRASGEVYHLSGCRTIDKYYIEIEKEEAEKKGYTPCYKCGGV</sequence>
<proteinExistence type="predicted"/>
<dbReference type="OrthoDB" id="2079815at2"/>